<dbReference type="GO" id="GO:0016020">
    <property type="term" value="C:membrane"/>
    <property type="evidence" value="ECO:0007669"/>
    <property type="project" value="UniProtKB-SubCell"/>
</dbReference>
<evidence type="ECO:0000259" key="2">
    <source>
        <dbReference type="Pfam" id="PF01145"/>
    </source>
</evidence>
<keyword evidence="4" id="KW-1185">Reference proteome</keyword>
<dbReference type="SUPFAM" id="SSF117892">
    <property type="entry name" value="Band 7/SPFH domain"/>
    <property type="match status" value="1"/>
</dbReference>
<dbReference type="Proteomes" id="UP000199184">
    <property type="component" value="Unassembled WGS sequence"/>
</dbReference>
<gene>
    <name evidence="3" type="ORF">GA0061098_1007306</name>
</gene>
<comment type="subcellular location">
    <subcellularLocation>
        <location evidence="1">Membrane</location>
        <topology evidence="1">Single-pass membrane protein</topology>
    </subcellularLocation>
</comment>
<dbReference type="AlphaFoldDB" id="A0A1C3WFG3"/>
<accession>A0A1C3WFG3</accession>
<protein>
    <submittedName>
        <fullName evidence="3">SPFH domain / Band 7 family protein</fullName>
    </submittedName>
</protein>
<name>A0A1C3WFG3_9BRAD</name>
<evidence type="ECO:0000256" key="1">
    <source>
        <dbReference type="ARBA" id="ARBA00004167"/>
    </source>
</evidence>
<sequence length="348" mass="37752">MFGVRFIKAQPTTYLMKYRAGAIVAEGAGLSALYYAPVTMLVAVPIGSRDASFIFEQTARDFQTLTVQGQVTYRISEPKKAASMLDFTLKADGKSYASDDPEKLPERILSAVEVLAQQAVKELTLRDALQASDRIADIIAGGLRARADIAALGLEILGVSIRGIKPTPDTAKALEAQAREAILKNADEAIFARRNFAVEQERAIRESELDTEIAVEQKKRSIRETQMDAEASVAAKRNELREAGMAADIVLEGKRKDFVGLNAENTRTLADAEAYRVGALMKIFEGVDTRVIQALAAAGMQPGQLIAQAFSGIAEKAEKIGQLNVSPDLLSQLMEKPKPTEAANARRQ</sequence>
<dbReference type="InterPro" id="IPR001107">
    <property type="entry name" value="Band_7"/>
</dbReference>
<dbReference type="RefSeq" id="WP_091957831.1">
    <property type="nucleotide sequence ID" value="NZ_FMAI01000007.1"/>
</dbReference>
<organism evidence="3 4">
    <name type="scientific">Bradyrhizobium shewense</name>
    <dbReference type="NCBI Taxonomy" id="1761772"/>
    <lineage>
        <taxon>Bacteria</taxon>
        <taxon>Pseudomonadati</taxon>
        <taxon>Pseudomonadota</taxon>
        <taxon>Alphaproteobacteria</taxon>
        <taxon>Hyphomicrobiales</taxon>
        <taxon>Nitrobacteraceae</taxon>
        <taxon>Bradyrhizobium</taxon>
    </lineage>
</organism>
<evidence type="ECO:0000313" key="3">
    <source>
        <dbReference type="EMBL" id="SCB38636.1"/>
    </source>
</evidence>
<dbReference type="EMBL" id="FMAI01000007">
    <property type="protein sequence ID" value="SCB38636.1"/>
    <property type="molecule type" value="Genomic_DNA"/>
</dbReference>
<proteinExistence type="predicted"/>
<feature type="domain" description="Band 7" evidence="2">
    <location>
        <begin position="8"/>
        <end position="187"/>
    </location>
</feature>
<evidence type="ECO:0000313" key="4">
    <source>
        <dbReference type="Proteomes" id="UP000199184"/>
    </source>
</evidence>
<dbReference type="Gene3D" id="3.30.479.30">
    <property type="entry name" value="Band 7 domain"/>
    <property type="match status" value="1"/>
</dbReference>
<dbReference type="Pfam" id="PF01145">
    <property type="entry name" value="Band_7"/>
    <property type="match status" value="1"/>
</dbReference>
<reference evidence="4" key="1">
    <citation type="submission" date="2016-08" db="EMBL/GenBank/DDBJ databases">
        <authorList>
            <person name="Varghese N."/>
            <person name="Submissions Spin"/>
        </authorList>
    </citation>
    <scope>NUCLEOTIDE SEQUENCE [LARGE SCALE GENOMIC DNA]</scope>
    <source>
        <strain evidence="4">ERR11</strain>
    </source>
</reference>
<dbReference type="InterPro" id="IPR036013">
    <property type="entry name" value="Band_7/SPFH_dom_sf"/>
</dbReference>